<organism evidence="2 3">
    <name type="scientific">Catenaria anguillulae PL171</name>
    <dbReference type="NCBI Taxonomy" id="765915"/>
    <lineage>
        <taxon>Eukaryota</taxon>
        <taxon>Fungi</taxon>
        <taxon>Fungi incertae sedis</taxon>
        <taxon>Blastocladiomycota</taxon>
        <taxon>Blastocladiomycetes</taxon>
        <taxon>Blastocladiales</taxon>
        <taxon>Catenariaceae</taxon>
        <taxon>Catenaria</taxon>
    </lineage>
</organism>
<dbReference type="Proteomes" id="UP000193411">
    <property type="component" value="Unassembled WGS sequence"/>
</dbReference>
<proteinExistence type="predicted"/>
<evidence type="ECO:0000313" key="3">
    <source>
        <dbReference type="Proteomes" id="UP000193411"/>
    </source>
</evidence>
<evidence type="ECO:0000313" key="2">
    <source>
        <dbReference type="EMBL" id="ORZ38551.1"/>
    </source>
</evidence>
<dbReference type="InterPro" id="IPR036770">
    <property type="entry name" value="Ankyrin_rpt-contain_sf"/>
</dbReference>
<feature type="region of interest" description="Disordered" evidence="1">
    <location>
        <begin position="349"/>
        <end position="378"/>
    </location>
</feature>
<feature type="region of interest" description="Disordered" evidence="1">
    <location>
        <begin position="78"/>
        <end position="113"/>
    </location>
</feature>
<evidence type="ECO:0000256" key="1">
    <source>
        <dbReference type="SAM" id="MobiDB-lite"/>
    </source>
</evidence>
<dbReference type="AlphaFoldDB" id="A0A1Y2HXT3"/>
<protein>
    <submittedName>
        <fullName evidence="2">Uncharacterized protein</fullName>
    </submittedName>
</protein>
<dbReference type="Gene3D" id="1.25.40.20">
    <property type="entry name" value="Ankyrin repeat-containing domain"/>
    <property type="match status" value="1"/>
</dbReference>
<dbReference type="EMBL" id="MCFL01000008">
    <property type="protein sequence ID" value="ORZ38551.1"/>
    <property type="molecule type" value="Genomic_DNA"/>
</dbReference>
<gene>
    <name evidence="2" type="ORF">BCR44DRAFT_43637</name>
</gene>
<reference evidence="2 3" key="1">
    <citation type="submission" date="2016-07" db="EMBL/GenBank/DDBJ databases">
        <title>Pervasive Adenine N6-methylation of Active Genes in Fungi.</title>
        <authorList>
            <consortium name="DOE Joint Genome Institute"/>
            <person name="Mondo S.J."/>
            <person name="Dannebaum R.O."/>
            <person name="Kuo R.C."/>
            <person name="Labutti K."/>
            <person name="Haridas S."/>
            <person name="Kuo A."/>
            <person name="Salamov A."/>
            <person name="Ahrendt S.R."/>
            <person name="Lipzen A."/>
            <person name="Sullivan W."/>
            <person name="Andreopoulos W.B."/>
            <person name="Clum A."/>
            <person name="Lindquist E."/>
            <person name="Daum C."/>
            <person name="Ramamoorthy G.K."/>
            <person name="Gryganskyi A."/>
            <person name="Culley D."/>
            <person name="Magnuson J.K."/>
            <person name="James T.Y."/>
            <person name="O'Malley M.A."/>
            <person name="Stajich J.E."/>
            <person name="Spatafora J.W."/>
            <person name="Visel A."/>
            <person name="Grigoriev I.V."/>
        </authorList>
    </citation>
    <scope>NUCLEOTIDE SEQUENCE [LARGE SCALE GENOMIC DNA]</scope>
    <source>
        <strain evidence="2 3">PL171</strain>
    </source>
</reference>
<comment type="caution">
    <text evidence="2">The sequence shown here is derived from an EMBL/GenBank/DDBJ whole genome shotgun (WGS) entry which is preliminary data.</text>
</comment>
<accession>A0A1Y2HXT3</accession>
<keyword evidence="3" id="KW-1185">Reference proteome</keyword>
<sequence>MPFTTDPTYGGSAARCADKPATVALAPTASAAGTHSDDPAVISALQDLLSIATNAGPSSEILTDHSLWSALEDDVPSVGDQTNLFPPPPDVAPGHQQAPPQQPSQLPVHPTSSFSHPLLTPSGPAFLASAANTVPPSVAPADLAASVHHACGYGPVQPPDDEPEPIVTAVRVISDRIAAANPEVMRHKFETGVWTLTYFTVKGDDDIELGAKVAVGTDLDAVDVDEESDQGEYEATVTVPVKVTTTTAGLVDLKWEASLIPIKQLKKVVDLDQLIAGSNWSALRATGSMDAGELTQIGARTLPLTLTFNVTPRRKYLLVVVVNGIVVNGLPKKVIVRCDRQARRDINLKRKAEGVPGDEEDDKSDLPESSPAPVAKRAKMAAVDEEIAELLAPLVSAQSERAPVTPPPSPQFGPHFCPEVALLGMMDTTSMFNHLIHNLLRVVKFSAEVIHKATLPLIKKHIRGGANLLWSTAQIVETFALLGNHADVIRQHFWTSTVAYPDPLHALAHCTRPDLVAAMFEYLHPRQLPAPVLAPCPQSSHLSHKPMGCDSCRAFATNVALSRANESGFLPIHVAAWKKNSIFVEHHLRIMGAKSTFAAANQRDGDGGNFFHATCGSKSAVEWLEKLWGDVILEVADRQVVAHALQMEDDRGRTPLDMAKFQVEVRKETANGTKQRTLQWVKEKIAMFA</sequence>
<name>A0A1Y2HXT3_9FUNG</name>
<feature type="compositionally biased region" description="Low complexity" evidence="1">
    <location>
        <begin position="93"/>
        <end position="107"/>
    </location>
</feature>